<comment type="catalytic activity">
    <reaction evidence="1">
        <text>ATP + protein L-histidine = ADP + protein N-phospho-L-histidine.</text>
        <dbReference type="EC" id="2.7.13.3"/>
    </reaction>
</comment>
<dbReference type="Gene3D" id="3.30.565.10">
    <property type="entry name" value="Histidine kinase-like ATPase, C-terminal domain"/>
    <property type="match status" value="1"/>
</dbReference>
<dbReference type="InterPro" id="IPR000014">
    <property type="entry name" value="PAS"/>
</dbReference>
<evidence type="ECO:0000256" key="3">
    <source>
        <dbReference type="ARBA" id="ARBA00022553"/>
    </source>
</evidence>
<dbReference type="InterPro" id="IPR003661">
    <property type="entry name" value="HisK_dim/P_dom"/>
</dbReference>
<evidence type="ECO:0000256" key="6">
    <source>
        <dbReference type="ARBA" id="ARBA00022777"/>
    </source>
</evidence>
<dbReference type="InterPro" id="IPR029016">
    <property type="entry name" value="GAF-like_dom_sf"/>
</dbReference>
<dbReference type="EC" id="2.7.13.3" evidence="2"/>
<dbReference type="SMART" id="SM00065">
    <property type="entry name" value="GAF"/>
    <property type="match status" value="1"/>
</dbReference>
<keyword evidence="8" id="KW-0902">Two-component regulatory system</keyword>
<evidence type="ECO:0000256" key="2">
    <source>
        <dbReference type="ARBA" id="ARBA00012438"/>
    </source>
</evidence>
<dbReference type="SMART" id="SM00086">
    <property type="entry name" value="PAC"/>
    <property type="match status" value="1"/>
</dbReference>
<dbReference type="Pfam" id="PF01590">
    <property type="entry name" value="GAF"/>
    <property type="match status" value="1"/>
</dbReference>
<dbReference type="SUPFAM" id="SSF55785">
    <property type="entry name" value="PYP-like sensor domain (PAS domain)"/>
    <property type="match status" value="1"/>
</dbReference>
<dbReference type="GO" id="GO:0000155">
    <property type="term" value="F:phosphorelay sensor kinase activity"/>
    <property type="evidence" value="ECO:0007669"/>
    <property type="project" value="InterPro"/>
</dbReference>
<sequence>MLSPSLYRPEIRTSLPGGVCLIDNQGCILYQTASFREITQSVVASPSGIRTGLLDILLEKASGPLDEGQNRIRYRVEDTQGRVHVLDCDFIPLSPSPSGQTQILIQLQDVTDMESLAEEILSIGRYQDVLGKIASLSVNGASIQEIASCAAEETSRALNVEFCKILIAGDSDDMLHLLAGVGWNNGLIGTYVQEGGDFSQAGFAIKEKKPVIVKDLLKETRFSPSKLLSEHQVRSGVSVPMMFQDQILGVMGAHTRSLREFDEREISFLGTVANTVATILERWKREETQLTIYKRLFAQVEDGVILTDQHGTILEWNPAMERMSGYFRHEAIGKTPALLSSGRQGPDFYNILWEKIRSGEPFVERFINKRKDQSEFLVWERISPVMDPDRTIHFFLAILTDLSDREKMLEALRHTEQIKLVGQLAGGILHEIRNPLIGIGSLAAHISDSNTLPPEVQRQVRLIADEARRIDELLGTHLKELKPRTFDFQPIHLEELLHDVHSLLQESFRKNHTTFRVKTPKGLPMLTAARGPLQQVLINLFMNALEAMPEGGKIEVVLQDTVFHNQRSLAIIVRDSGKGLPESVLRRLNEPFFTHGKAKGVGLGLSICRDILDRHKGSLQIKSEPGKGTEVTVLLPLD</sequence>
<evidence type="ECO:0000259" key="9">
    <source>
        <dbReference type="PROSITE" id="PS50109"/>
    </source>
</evidence>
<dbReference type="CDD" id="cd00130">
    <property type="entry name" value="PAS"/>
    <property type="match status" value="1"/>
</dbReference>
<dbReference type="InterPro" id="IPR004358">
    <property type="entry name" value="Sig_transdc_His_kin-like_C"/>
</dbReference>
<dbReference type="PRINTS" id="PR00344">
    <property type="entry name" value="BCTRLSENSOR"/>
</dbReference>
<dbReference type="InterPro" id="IPR000700">
    <property type="entry name" value="PAS-assoc_C"/>
</dbReference>
<dbReference type="InterPro" id="IPR036097">
    <property type="entry name" value="HisK_dim/P_sf"/>
</dbReference>
<name>A0A7C3LRE5_9BACT</name>
<dbReference type="Pfam" id="PF00512">
    <property type="entry name" value="HisKA"/>
    <property type="match status" value="1"/>
</dbReference>
<dbReference type="SMART" id="SM00387">
    <property type="entry name" value="HATPase_c"/>
    <property type="match status" value="1"/>
</dbReference>
<keyword evidence="3" id="KW-0597">Phosphoprotein</keyword>
<dbReference type="SUPFAM" id="SSF55781">
    <property type="entry name" value="GAF domain-like"/>
    <property type="match status" value="1"/>
</dbReference>
<dbReference type="InterPro" id="IPR003594">
    <property type="entry name" value="HATPase_dom"/>
</dbReference>
<dbReference type="InterPro" id="IPR013767">
    <property type="entry name" value="PAS_fold"/>
</dbReference>
<dbReference type="CDD" id="cd00082">
    <property type="entry name" value="HisKA"/>
    <property type="match status" value="1"/>
</dbReference>
<dbReference type="InterPro" id="IPR036890">
    <property type="entry name" value="HATPase_C_sf"/>
</dbReference>
<evidence type="ECO:0000259" key="11">
    <source>
        <dbReference type="PROSITE" id="PS50113"/>
    </source>
</evidence>
<evidence type="ECO:0000256" key="7">
    <source>
        <dbReference type="ARBA" id="ARBA00022840"/>
    </source>
</evidence>
<dbReference type="GO" id="GO:0006355">
    <property type="term" value="P:regulation of DNA-templated transcription"/>
    <property type="evidence" value="ECO:0007669"/>
    <property type="project" value="InterPro"/>
</dbReference>
<evidence type="ECO:0000256" key="1">
    <source>
        <dbReference type="ARBA" id="ARBA00000085"/>
    </source>
</evidence>
<dbReference type="SUPFAM" id="SSF55874">
    <property type="entry name" value="ATPase domain of HSP90 chaperone/DNA topoisomerase II/histidine kinase"/>
    <property type="match status" value="1"/>
</dbReference>
<dbReference type="Pfam" id="PF00989">
    <property type="entry name" value="PAS"/>
    <property type="match status" value="1"/>
</dbReference>
<evidence type="ECO:0000256" key="8">
    <source>
        <dbReference type="ARBA" id="ARBA00023012"/>
    </source>
</evidence>
<gene>
    <name evidence="12" type="ORF">ENX03_02145</name>
</gene>
<protein>
    <recommendedName>
        <fullName evidence="2">histidine kinase</fullName>
        <ecNumber evidence="2">2.7.13.3</ecNumber>
    </recommendedName>
</protein>
<dbReference type="Gene3D" id="1.10.287.130">
    <property type="match status" value="1"/>
</dbReference>
<feature type="domain" description="PAC" evidence="11">
    <location>
        <begin position="360"/>
        <end position="414"/>
    </location>
</feature>
<keyword evidence="6" id="KW-0418">Kinase</keyword>
<dbReference type="SUPFAM" id="SSF47384">
    <property type="entry name" value="Homodimeric domain of signal transducing histidine kinase"/>
    <property type="match status" value="1"/>
</dbReference>
<dbReference type="PROSITE" id="PS50112">
    <property type="entry name" value="PAS"/>
    <property type="match status" value="1"/>
</dbReference>
<feature type="domain" description="Histidine kinase" evidence="9">
    <location>
        <begin position="427"/>
        <end position="638"/>
    </location>
</feature>
<dbReference type="PANTHER" id="PTHR43065:SF10">
    <property type="entry name" value="PEROXIDE STRESS-ACTIVATED HISTIDINE KINASE MAK3"/>
    <property type="match status" value="1"/>
</dbReference>
<dbReference type="AlphaFoldDB" id="A0A7C3LRE5"/>
<dbReference type="Gene3D" id="3.30.450.20">
    <property type="entry name" value="PAS domain"/>
    <property type="match status" value="1"/>
</dbReference>
<dbReference type="InterPro" id="IPR001610">
    <property type="entry name" value="PAC"/>
</dbReference>
<keyword evidence="4" id="KW-0808">Transferase</keyword>
<feature type="domain" description="PAS" evidence="10">
    <location>
        <begin position="289"/>
        <end position="335"/>
    </location>
</feature>
<dbReference type="SMART" id="SM00091">
    <property type="entry name" value="PAS"/>
    <property type="match status" value="2"/>
</dbReference>
<accession>A0A7C3LRE5</accession>
<evidence type="ECO:0000256" key="4">
    <source>
        <dbReference type="ARBA" id="ARBA00022679"/>
    </source>
</evidence>
<organism evidence="12">
    <name type="scientific">Leptospirillum ferriphilum</name>
    <dbReference type="NCBI Taxonomy" id="178606"/>
    <lineage>
        <taxon>Bacteria</taxon>
        <taxon>Pseudomonadati</taxon>
        <taxon>Nitrospirota</taxon>
        <taxon>Nitrospiria</taxon>
        <taxon>Nitrospirales</taxon>
        <taxon>Nitrospiraceae</taxon>
        <taxon>Leptospirillum</taxon>
    </lineage>
</organism>
<dbReference type="EMBL" id="DTMM01000040">
    <property type="protein sequence ID" value="HFT92742.1"/>
    <property type="molecule type" value="Genomic_DNA"/>
</dbReference>
<keyword evidence="5" id="KW-0547">Nucleotide-binding</keyword>
<reference evidence="12" key="1">
    <citation type="journal article" date="2020" name="mSystems">
        <title>Genome- and Community-Level Interaction Insights into Carbon Utilization and Element Cycling Functions of Hydrothermarchaeota in Hydrothermal Sediment.</title>
        <authorList>
            <person name="Zhou Z."/>
            <person name="Liu Y."/>
            <person name="Xu W."/>
            <person name="Pan J."/>
            <person name="Luo Z.H."/>
            <person name="Li M."/>
        </authorList>
    </citation>
    <scope>NUCLEOTIDE SEQUENCE [LARGE SCALE GENOMIC DNA]</scope>
    <source>
        <strain evidence="12">SpSt-902</strain>
    </source>
</reference>
<dbReference type="PROSITE" id="PS50113">
    <property type="entry name" value="PAC"/>
    <property type="match status" value="1"/>
</dbReference>
<comment type="caution">
    <text evidence="12">The sequence shown here is derived from an EMBL/GenBank/DDBJ whole genome shotgun (WGS) entry which is preliminary data.</text>
</comment>
<proteinExistence type="predicted"/>
<evidence type="ECO:0000256" key="5">
    <source>
        <dbReference type="ARBA" id="ARBA00022741"/>
    </source>
</evidence>
<dbReference type="Pfam" id="PF02518">
    <property type="entry name" value="HATPase_c"/>
    <property type="match status" value="1"/>
</dbReference>
<dbReference type="InterPro" id="IPR035965">
    <property type="entry name" value="PAS-like_dom_sf"/>
</dbReference>
<dbReference type="PROSITE" id="PS50109">
    <property type="entry name" value="HIS_KIN"/>
    <property type="match status" value="1"/>
</dbReference>
<evidence type="ECO:0000259" key="10">
    <source>
        <dbReference type="PROSITE" id="PS50112"/>
    </source>
</evidence>
<dbReference type="Gene3D" id="3.30.450.40">
    <property type="match status" value="1"/>
</dbReference>
<keyword evidence="7" id="KW-0067">ATP-binding</keyword>
<evidence type="ECO:0000313" key="12">
    <source>
        <dbReference type="EMBL" id="HFT92742.1"/>
    </source>
</evidence>
<dbReference type="InterPro" id="IPR003018">
    <property type="entry name" value="GAF"/>
</dbReference>
<dbReference type="InterPro" id="IPR005467">
    <property type="entry name" value="His_kinase_dom"/>
</dbReference>
<dbReference type="PANTHER" id="PTHR43065">
    <property type="entry name" value="SENSOR HISTIDINE KINASE"/>
    <property type="match status" value="1"/>
</dbReference>
<dbReference type="GO" id="GO:0005524">
    <property type="term" value="F:ATP binding"/>
    <property type="evidence" value="ECO:0007669"/>
    <property type="project" value="UniProtKB-KW"/>
</dbReference>
<dbReference type="NCBIfam" id="TIGR00229">
    <property type="entry name" value="sensory_box"/>
    <property type="match status" value="1"/>
</dbReference>